<dbReference type="PANTHER" id="PTHR21503:SF8">
    <property type="entry name" value="F-BOX ASSOCIATED DOMAIN-CONTAINING PROTEIN-RELATED"/>
    <property type="match status" value="1"/>
</dbReference>
<feature type="domain" description="Sdz-33 F-box" evidence="1">
    <location>
        <begin position="169"/>
        <end position="225"/>
    </location>
</feature>
<dbReference type="InterPro" id="IPR012885">
    <property type="entry name" value="F-box_Sdz-33"/>
</dbReference>
<evidence type="ECO:0000259" key="1">
    <source>
        <dbReference type="Pfam" id="PF07735"/>
    </source>
</evidence>
<dbReference type="AlphaFoldDB" id="G0MFQ4"/>
<evidence type="ECO:0000313" key="2">
    <source>
        <dbReference type="EMBL" id="EGT54134.1"/>
    </source>
</evidence>
<evidence type="ECO:0000313" key="3">
    <source>
        <dbReference type="Proteomes" id="UP000008068"/>
    </source>
</evidence>
<protein>
    <recommendedName>
        <fullName evidence="1">Sdz-33 F-box domain-containing protein</fullName>
    </recommendedName>
</protein>
<dbReference type="OMA" id="MITESND"/>
<reference evidence="3" key="1">
    <citation type="submission" date="2011-07" db="EMBL/GenBank/DDBJ databases">
        <authorList>
            <consortium name="Caenorhabditis brenneri Sequencing and Analysis Consortium"/>
            <person name="Wilson R.K."/>
        </authorList>
    </citation>
    <scope>NUCLEOTIDE SEQUENCE [LARGE SCALE GENOMIC DNA]</scope>
    <source>
        <strain evidence="3">PB2801</strain>
    </source>
</reference>
<dbReference type="InParanoid" id="G0MFQ4"/>
<dbReference type="EMBL" id="GL379792">
    <property type="protein sequence ID" value="EGT54134.1"/>
    <property type="molecule type" value="Genomic_DNA"/>
</dbReference>
<dbReference type="HOGENOM" id="CLU_044397_2_1_1"/>
<organism evidence="3">
    <name type="scientific">Caenorhabditis brenneri</name>
    <name type="common">Nematode worm</name>
    <dbReference type="NCBI Taxonomy" id="135651"/>
    <lineage>
        <taxon>Eukaryota</taxon>
        <taxon>Metazoa</taxon>
        <taxon>Ecdysozoa</taxon>
        <taxon>Nematoda</taxon>
        <taxon>Chromadorea</taxon>
        <taxon>Rhabditida</taxon>
        <taxon>Rhabditina</taxon>
        <taxon>Rhabditomorpha</taxon>
        <taxon>Rhabditoidea</taxon>
        <taxon>Rhabditidae</taxon>
        <taxon>Peloderinae</taxon>
        <taxon>Caenorhabditis</taxon>
    </lineage>
</organism>
<sequence>MSGCYDLHQLYKLGLEGKRQRSAKRRKGFELLWLPVLARIEVIRSMDIDEIIYFQTTMRKIFPCKSGLVIDKTSSSFRKSVAILKHLQSIISFKSLCLHVNLKGMTAEFFKEILTEPSLRDFESLGLENGEIDAECLDLVMGMAQSNRNLHIKGTMIPRDYYHENAFKFHDIYYNDAEWVCIENLLTLKDSYSVNLGWNLLTQHDVNTFIKFWIDSDHDMIQSLSFRLLLAFRIERFFDDVVVLKGRPAIYLVVANPTKQRKRPILRITCPPNGMLCLKSCFKDETFRLRGSLTDESWAPEYKVLMILNKKKELKGKLEEIQKLLETSQDQNMVERKNEIARELENVSLELDSLSFVLRDGVYSYT</sequence>
<proteinExistence type="predicted"/>
<keyword evidence="3" id="KW-1185">Reference proteome</keyword>
<accession>G0MFQ4</accession>
<dbReference type="Pfam" id="PF07735">
    <property type="entry name" value="FBA_2"/>
    <property type="match status" value="1"/>
</dbReference>
<gene>
    <name evidence="2" type="ORF">CAEBREN_22099</name>
</gene>
<dbReference type="Proteomes" id="UP000008068">
    <property type="component" value="Unassembled WGS sequence"/>
</dbReference>
<dbReference type="eggNOG" id="ENOG502RAZH">
    <property type="taxonomic scope" value="Eukaryota"/>
</dbReference>
<dbReference type="PANTHER" id="PTHR21503">
    <property type="entry name" value="F-BOX-CONTAINING HYPOTHETICAL PROTEIN C.ELEGANS"/>
    <property type="match status" value="1"/>
</dbReference>
<name>G0MFQ4_CAEBE</name>